<keyword evidence="3" id="KW-1185">Reference proteome</keyword>
<evidence type="ECO:0000256" key="1">
    <source>
        <dbReference type="SAM" id="Coils"/>
    </source>
</evidence>
<dbReference type="RefSeq" id="WP_008826697.1">
    <property type="nucleotide sequence ID" value="NZ_AFNU02000002.1"/>
</dbReference>
<dbReference type="eggNOG" id="ENOG5034AXM">
    <property type="taxonomic scope" value="Bacteria"/>
</dbReference>
<gene>
    <name evidence="2" type="ORF">HLPCO_000939</name>
</gene>
<dbReference type="Proteomes" id="UP000005707">
    <property type="component" value="Unassembled WGS sequence"/>
</dbReference>
<dbReference type="InParanoid" id="U2FKH5"/>
<dbReference type="AlphaFoldDB" id="U2FKH5"/>
<feature type="coiled-coil region" evidence="1">
    <location>
        <begin position="356"/>
        <end position="383"/>
    </location>
</feature>
<name>U2FKH5_9MOLU</name>
<sequence>MELYFGLVKELYLYLNEHGGGFSKKAAENEKSSILLSHSFKPLEWIEKDYYYIFTTALNSNNKYIIKEVAYIPIDLLRLSIENRDHLIFQSFILYPEYLYKKSLELNEERNDIKVFLIDRSWRYMYELANFILIPKYERETIPKSEIEDYAYYIFKLFQNLLKHSYDGKDIENFNLFLNKMFEIFNSIRNSVSDKESLYEQIEKFRMQVIFGLGSWILYKFRVSKDSHNIEFLNNVLNRLPERVDTLTNNFINNHTHNVTRDWGWDEWDLIEKQDYSDGFHNINTLEKLEALYIVQLLRILEGKSNNYIQKLEIPHSSELASLVNGSRDMMNVVKSIKDKKEDWNDILSENACDKVEILSKLLKAAKDRQENYELQIRESARVSELKIQLFKENLKTNIKNAKGMRSILDNYKLILFKDSSSDLDNKFGINTFFDKGPFLNDEVEPHVHYSGLENSFDFGLNLVLGENNVIVNSLIKNSYKIDLIQLNSYLESLDDLTNIIIIGVNHAIPFTIEDDFDFNHYLPEWHKDFPKELKRRYSKELVGVYKINKHKIPVYEVLTNEKEANLLVIDTSKLGSIIQYTQLTSNRLDLLLGYLYVNIEEIYKGSEKEKEILSNSPKWLLDKGDKEAQSQYINQKVIIKILERFEFTLSDDFNGLCIEVKETL</sequence>
<accession>U2FKH5</accession>
<reference evidence="2 3" key="2">
    <citation type="journal article" date="2013" name="PLoS ONE">
        <title>INDIGO - INtegrated Data Warehouse of MIcrobial GenOmes with Examples from the Red Sea Extremophiles.</title>
        <authorList>
            <person name="Alam I."/>
            <person name="Antunes A."/>
            <person name="Kamau A.A."/>
            <person name="Ba Alawi W."/>
            <person name="Kalkatawi M."/>
            <person name="Stingl U."/>
            <person name="Bajic V.B."/>
        </authorList>
    </citation>
    <scope>NUCLEOTIDE SEQUENCE [LARGE SCALE GENOMIC DNA]</scope>
    <source>
        <strain evidence="2 3">SSD-17B</strain>
    </source>
</reference>
<dbReference type="OrthoDB" id="494189at2"/>
<evidence type="ECO:0000313" key="3">
    <source>
        <dbReference type="Proteomes" id="UP000005707"/>
    </source>
</evidence>
<protein>
    <submittedName>
        <fullName evidence="2">Uncharacterized protein</fullName>
    </submittedName>
</protein>
<evidence type="ECO:0000313" key="2">
    <source>
        <dbReference type="EMBL" id="ERJ13310.1"/>
    </source>
</evidence>
<organism evidence="2 3">
    <name type="scientific">Haloplasma contractile SSD-17B</name>
    <dbReference type="NCBI Taxonomy" id="1033810"/>
    <lineage>
        <taxon>Bacteria</taxon>
        <taxon>Bacillati</taxon>
        <taxon>Mycoplasmatota</taxon>
        <taxon>Mollicutes</taxon>
        <taxon>Haloplasmatales</taxon>
        <taxon>Haloplasmataceae</taxon>
        <taxon>Haloplasma</taxon>
    </lineage>
</organism>
<keyword evidence="1" id="KW-0175">Coiled coil</keyword>
<proteinExistence type="predicted"/>
<reference evidence="2 3" key="1">
    <citation type="journal article" date="2011" name="J. Bacteriol.">
        <title>Genome sequence of Haloplasma contractile, an unusual contractile bacterium from a deep-sea anoxic brine lake.</title>
        <authorList>
            <person name="Antunes A."/>
            <person name="Alam I."/>
            <person name="El Dorry H."/>
            <person name="Siam R."/>
            <person name="Robertson A."/>
            <person name="Bajic V.B."/>
            <person name="Stingl U."/>
        </authorList>
    </citation>
    <scope>NUCLEOTIDE SEQUENCE [LARGE SCALE GENOMIC DNA]</scope>
    <source>
        <strain evidence="2 3">SSD-17B</strain>
    </source>
</reference>
<dbReference type="EMBL" id="AFNU02000002">
    <property type="protein sequence ID" value="ERJ13310.1"/>
    <property type="molecule type" value="Genomic_DNA"/>
</dbReference>
<comment type="caution">
    <text evidence="2">The sequence shown here is derived from an EMBL/GenBank/DDBJ whole genome shotgun (WGS) entry which is preliminary data.</text>
</comment>